<organism evidence="1 2">
    <name type="scientific">Flavobacterium luminosum</name>
    <dbReference type="NCBI Taxonomy" id="2949086"/>
    <lineage>
        <taxon>Bacteria</taxon>
        <taxon>Pseudomonadati</taxon>
        <taxon>Bacteroidota</taxon>
        <taxon>Flavobacteriia</taxon>
        <taxon>Flavobacteriales</taxon>
        <taxon>Flavobacteriaceae</taxon>
        <taxon>Flavobacterium</taxon>
    </lineage>
</organism>
<evidence type="ECO:0000313" key="1">
    <source>
        <dbReference type="EMBL" id="MCL9807900.1"/>
    </source>
</evidence>
<reference evidence="1 2" key="1">
    <citation type="submission" date="2022-05" db="EMBL/GenBank/DDBJ databases">
        <title>Flavobacterium sp., isolated from activated sludge.</title>
        <authorList>
            <person name="Ran Q."/>
        </authorList>
    </citation>
    <scope>NUCLEOTIDE SEQUENCE [LARGE SCALE GENOMIC DNA]</scope>
    <source>
        <strain evidence="1 2">HXWNR70</strain>
    </source>
</reference>
<keyword evidence="2" id="KW-1185">Reference proteome</keyword>
<evidence type="ECO:0000313" key="2">
    <source>
        <dbReference type="Proteomes" id="UP001317191"/>
    </source>
</evidence>
<gene>
    <name evidence="1" type="ORF">NAT50_00840</name>
</gene>
<dbReference type="RefSeq" id="WP_250590523.1">
    <property type="nucleotide sequence ID" value="NZ_JAMLJM010000001.1"/>
</dbReference>
<proteinExistence type="predicted"/>
<protein>
    <submittedName>
        <fullName evidence="1">Porin</fullName>
    </submittedName>
</protein>
<dbReference type="Pfam" id="PF14121">
    <property type="entry name" value="Porin_10"/>
    <property type="match status" value="1"/>
</dbReference>
<dbReference type="EMBL" id="JAMLJM010000001">
    <property type="protein sequence ID" value="MCL9807900.1"/>
    <property type="molecule type" value="Genomic_DNA"/>
</dbReference>
<dbReference type="InterPro" id="IPR025631">
    <property type="entry name" value="Porin_10"/>
</dbReference>
<name>A0ABT0TKP5_9FLAO</name>
<comment type="caution">
    <text evidence="1">The sequence shown here is derived from an EMBL/GenBank/DDBJ whole genome shotgun (WGS) entry which is preliminary data.</text>
</comment>
<sequence>MKNFFSIIIVVLSFSVYGQENDSRFSKDTIRRSLRATPKSFPKATQDMYKIVSLEKDTVFVDTSLTIESDYKFNYLRKDNFGLLPFANDGHTYNTLDFGLNSFEVLPRFGFKAKYFNFYESKDIHYYNVATPLTELYFKTTLKQGQSLEAFITLNTSKNLNFSISYKGLRSLGHYLNSLSSNGNFVFTTSYNTSDKRYIANVHFAGQDFLNNENGGLLNKADFESGDPEFNQRARLEVNFEDASSVLKSKRYFIDHSFRINKKDMANNILLDHQFTYETRFFEFKKTTATDKFGSSYVSSNYNDFVKSNYLYNRLGATFSNSLVGKFNVFLENYKYNYFYDRYTLSNNQVIVPNSNNNSLNAVGGKYFYNKGKVKGYGLFSKAFSNQTFSKLDLFARYEFNPKNSFSAQYQNLSKVPDLNFTLYQSDFVNYNWHNSFSNEKINELKVSFKTQWLNAEAKFTVLNDHLYFSNDDASGQTIVMSPKQYTGTINYLSVKANKEIKFGKFALDNTLLFQQVGQDDEIVNVPKILTRNTIYFTDYFFQKALYLQTGFTVQYFTKYYGNSYNPLMAEFYVQNQEKIGGFPLVDFFVNARVRQTRIFLKAEHFNSSFTGYNYYSAPNYPYKDFVIRFGLVWNFFD</sequence>
<accession>A0ABT0TKP5</accession>
<dbReference type="Proteomes" id="UP001317191">
    <property type="component" value="Unassembled WGS sequence"/>
</dbReference>